<reference evidence="2 3" key="1">
    <citation type="journal article" date="2017" name="Genome Biol. Evol.">
        <title>Phytophthora megakarya and P. palmivora, closely related causal agents of cacao black pod rot, underwent increases in genome sizes and gene numbers by different mechanisms.</title>
        <authorList>
            <person name="Ali S.S."/>
            <person name="Shao J."/>
            <person name="Lary D.J."/>
            <person name="Kronmiller B."/>
            <person name="Shen D."/>
            <person name="Strem M.D."/>
            <person name="Amoako-Attah I."/>
            <person name="Akrofi A.Y."/>
            <person name="Begoude B.A."/>
            <person name="Ten Hoopen G.M."/>
            <person name="Coulibaly K."/>
            <person name="Kebe B.I."/>
            <person name="Melnick R.L."/>
            <person name="Guiltinan M.J."/>
            <person name="Tyler B.M."/>
            <person name="Meinhardt L.W."/>
            <person name="Bailey B.A."/>
        </authorList>
    </citation>
    <scope>NUCLEOTIDE SEQUENCE [LARGE SCALE GENOMIC DNA]</scope>
    <source>
        <strain evidence="3">sbr112.9</strain>
    </source>
</reference>
<organism evidence="2 3">
    <name type="scientific">Phytophthora palmivora</name>
    <dbReference type="NCBI Taxonomy" id="4796"/>
    <lineage>
        <taxon>Eukaryota</taxon>
        <taxon>Sar</taxon>
        <taxon>Stramenopiles</taxon>
        <taxon>Oomycota</taxon>
        <taxon>Peronosporomycetes</taxon>
        <taxon>Peronosporales</taxon>
        <taxon>Peronosporaceae</taxon>
        <taxon>Phytophthora</taxon>
    </lineage>
</organism>
<dbReference type="AlphaFoldDB" id="A0A2P4WVP4"/>
<feature type="transmembrane region" description="Helical" evidence="1">
    <location>
        <begin position="27"/>
        <end position="51"/>
    </location>
</feature>
<keyword evidence="1" id="KW-1133">Transmembrane helix</keyword>
<dbReference type="EMBL" id="NCKW01020783">
    <property type="protein sequence ID" value="POM57363.1"/>
    <property type="molecule type" value="Genomic_DNA"/>
</dbReference>
<keyword evidence="1" id="KW-0472">Membrane</keyword>
<proteinExistence type="predicted"/>
<dbReference type="Proteomes" id="UP000237271">
    <property type="component" value="Unassembled WGS sequence"/>
</dbReference>
<evidence type="ECO:0000256" key="1">
    <source>
        <dbReference type="SAM" id="Phobius"/>
    </source>
</evidence>
<feature type="non-terminal residue" evidence="2">
    <location>
        <position position="63"/>
    </location>
</feature>
<comment type="caution">
    <text evidence="2">The sequence shown here is derived from an EMBL/GenBank/DDBJ whole genome shotgun (WGS) entry which is preliminary data.</text>
</comment>
<accession>A0A2P4WVP4</accession>
<sequence>MSAIDTKTETSSWKTENPNKARDAISWHAYTSGVKAGAVAAVVAAVAVLSANKYSSSFRSRLS</sequence>
<keyword evidence="3" id="KW-1185">Reference proteome</keyword>
<evidence type="ECO:0000313" key="3">
    <source>
        <dbReference type="Proteomes" id="UP000237271"/>
    </source>
</evidence>
<evidence type="ECO:0000313" key="2">
    <source>
        <dbReference type="EMBL" id="POM57363.1"/>
    </source>
</evidence>
<protein>
    <submittedName>
        <fullName evidence="2">Uncharacterized protein</fullName>
    </submittedName>
</protein>
<name>A0A2P4WVP4_9STRA</name>
<keyword evidence="1" id="KW-0812">Transmembrane</keyword>
<gene>
    <name evidence="2" type="ORF">PHPALM_38133</name>
</gene>